<gene>
    <name evidence="3" type="ORF">GCM10025864_04110</name>
</gene>
<dbReference type="Proteomes" id="UP001157091">
    <property type="component" value="Unassembled WGS sequence"/>
</dbReference>
<evidence type="ECO:0000259" key="1">
    <source>
        <dbReference type="Pfam" id="PF13173"/>
    </source>
</evidence>
<name>A0ABQ6HXG9_9MICO</name>
<dbReference type="SUPFAM" id="SSF52540">
    <property type="entry name" value="P-loop containing nucleoside triphosphate hydrolases"/>
    <property type="match status" value="1"/>
</dbReference>
<dbReference type="InterPro" id="IPR041682">
    <property type="entry name" value="AAA_14"/>
</dbReference>
<protein>
    <submittedName>
        <fullName evidence="3">ATPase AAA</fullName>
    </submittedName>
</protein>
<dbReference type="InterPro" id="IPR025420">
    <property type="entry name" value="DUF4143"/>
</dbReference>
<comment type="caution">
    <text evidence="3">The sequence shown here is derived from an EMBL/GenBank/DDBJ whole genome shotgun (WGS) entry which is preliminary data.</text>
</comment>
<reference evidence="4" key="1">
    <citation type="journal article" date="2019" name="Int. J. Syst. Evol. Microbiol.">
        <title>The Global Catalogue of Microorganisms (GCM) 10K type strain sequencing project: providing services to taxonomists for standard genome sequencing and annotation.</title>
        <authorList>
            <consortium name="The Broad Institute Genomics Platform"/>
            <consortium name="The Broad Institute Genome Sequencing Center for Infectious Disease"/>
            <person name="Wu L."/>
            <person name="Ma J."/>
        </authorList>
    </citation>
    <scope>NUCLEOTIDE SEQUENCE [LARGE SCALE GENOMIC DNA]</scope>
    <source>
        <strain evidence="4">NBRC 106348</strain>
    </source>
</reference>
<evidence type="ECO:0000313" key="4">
    <source>
        <dbReference type="Proteomes" id="UP001157091"/>
    </source>
</evidence>
<keyword evidence="4" id="KW-1185">Reference proteome</keyword>
<feature type="domain" description="DUF4143" evidence="2">
    <location>
        <begin position="188"/>
        <end position="364"/>
    </location>
</feature>
<dbReference type="Pfam" id="PF13173">
    <property type="entry name" value="AAA_14"/>
    <property type="match status" value="1"/>
</dbReference>
<dbReference type="PANTHER" id="PTHR43566">
    <property type="entry name" value="CONSERVED PROTEIN"/>
    <property type="match status" value="1"/>
</dbReference>
<dbReference type="PANTHER" id="PTHR43566:SF2">
    <property type="entry name" value="DUF4143 DOMAIN-CONTAINING PROTEIN"/>
    <property type="match status" value="1"/>
</dbReference>
<accession>A0ABQ6HXG9</accession>
<proteinExistence type="predicted"/>
<evidence type="ECO:0000259" key="2">
    <source>
        <dbReference type="Pfam" id="PF13635"/>
    </source>
</evidence>
<sequence length="416" mass="44693">MIDGELATLVQAVPAVSLVGPKAIGKTESARRLAASVLDLADVDERVVVQASRKEALARAKPPVLIDEWQHDPDIWEAMRRAVDADPSPGRFLLTGSANPRDVRVHSGAGRVVRLRMRPMSLAERGSAEPTVSLAGLWKQRGEVGGTSSLVLADYVTEILGSGLPAIRLGPERARTPLLKGYVESVLEHDVPELGFVPKRPASLAQWLRAYAAASSTTATYESIAGAVPDDQRATRTTIGAYRDVLEHLWLLDPVPAFALSRNRLGTLGQMPKHQLADPALVGALLDIGPDTLLDSSAGREFAGLRDGPLVGNLFESLATLCVRVYAQPLGLSVSHVRTARGEREIDLVVHAPDGRTLAIEVKLAATPDDRDVRHLHWLGERLGDDLVDKVVLTTGRQAYRRPDGVAVVPLALLGP</sequence>
<dbReference type="InterPro" id="IPR027417">
    <property type="entry name" value="P-loop_NTPase"/>
</dbReference>
<dbReference type="EMBL" id="BSUK01000001">
    <property type="protein sequence ID" value="GMA22652.1"/>
    <property type="molecule type" value="Genomic_DNA"/>
</dbReference>
<organism evidence="3 4">
    <name type="scientific">Luteimicrobium album</name>
    <dbReference type="NCBI Taxonomy" id="1054550"/>
    <lineage>
        <taxon>Bacteria</taxon>
        <taxon>Bacillati</taxon>
        <taxon>Actinomycetota</taxon>
        <taxon>Actinomycetes</taxon>
        <taxon>Micrococcales</taxon>
        <taxon>Luteimicrobium</taxon>
    </lineage>
</organism>
<feature type="domain" description="AAA" evidence="1">
    <location>
        <begin position="15"/>
        <end position="124"/>
    </location>
</feature>
<dbReference type="Pfam" id="PF13635">
    <property type="entry name" value="DUF4143"/>
    <property type="match status" value="1"/>
</dbReference>
<evidence type="ECO:0000313" key="3">
    <source>
        <dbReference type="EMBL" id="GMA22652.1"/>
    </source>
</evidence>